<keyword evidence="2" id="KW-0479">Metal-binding</keyword>
<keyword evidence="3" id="KW-0378">Hydrolase</keyword>
<dbReference type="Proteomes" id="UP000003527">
    <property type="component" value="Unassembled WGS sequence"/>
</dbReference>
<dbReference type="HOGENOM" id="CLU_090346_0_0_9"/>
<feature type="domain" description="Metallo-beta-lactamase" evidence="6">
    <location>
        <begin position="42"/>
        <end position="232"/>
    </location>
</feature>
<accession>G9WV62</accession>
<proteinExistence type="predicted"/>
<evidence type="ECO:0000256" key="4">
    <source>
        <dbReference type="ARBA" id="ARBA00022833"/>
    </source>
</evidence>
<evidence type="ECO:0000259" key="6">
    <source>
        <dbReference type="SMART" id="SM00849"/>
    </source>
</evidence>
<protein>
    <recommendedName>
        <fullName evidence="6">Metallo-beta-lactamase domain-containing protein</fullName>
    </recommendedName>
</protein>
<dbReference type="SMART" id="SM00849">
    <property type="entry name" value="Lactamase_B"/>
    <property type="match status" value="1"/>
</dbReference>
<evidence type="ECO:0000256" key="3">
    <source>
        <dbReference type="ARBA" id="ARBA00022801"/>
    </source>
</evidence>
<dbReference type="EMBL" id="AFZD01000017">
    <property type="protein sequence ID" value="EHL11463.1"/>
    <property type="molecule type" value="Genomic_DNA"/>
</dbReference>
<dbReference type="RefSeq" id="WP_009536641.1">
    <property type="nucleotide sequence ID" value="NZ_JH414504.1"/>
</dbReference>
<dbReference type="GO" id="GO:0046872">
    <property type="term" value="F:metal ion binding"/>
    <property type="evidence" value="ECO:0007669"/>
    <property type="project" value="UniProtKB-KW"/>
</dbReference>
<dbReference type="CDD" id="cd06262">
    <property type="entry name" value="metallo-hydrolase-like_MBL-fold"/>
    <property type="match status" value="1"/>
</dbReference>
<dbReference type="InterPro" id="IPR051453">
    <property type="entry name" value="MBL_Glyoxalase_II"/>
</dbReference>
<name>G9WV62_9FIRM</name>
<dbReference type="GO" id="GO:0016787">
    <property type="term" value="F:hydrolase activity"/>
    <property type="evidence" value="ECO:0007669"/>
    <property type="project" value="UniProtKB-KW"/>
</dbReference>
<dbReference type="PATRIC" id="fig|796944.3.peg.1522"/>
<keyword evidence="4" id="KW-0862">Zinc</keyword>
<comment type="cofactor">
    <cofactor evidence="1">
        <name>Zn(2+)</name>
        <dbReference type="ChEBI" id="CHEBI:29105"/>
    </cofactor>
</comment>
<comment type="caution">
    <text evidence="7">The sequence shown here is derived from an EMBL/GenBank/DDBJ whole genome shotgun (WGS) entry which is preliminary data.</text>
</comment>
<feature type="region of interest" description="Disordered" evidence="5">
    <location>
        <begin position="253"/>
        <end position="282"/>
    </location>
</feature>
<evidence type="ECO:0000313" key="7">
    <source>
        <dbReference type="EMBL" id="EHL11463.1"/>
    </source>
</evidence>
<gene>
    <name evidence="7" type="ORF">HMPREF9624_00796</name>
</gene>
<evidence type="ECO:0000256" key="2">
    <source>
        <dbReference type="ARBA" id="ARBA00022723"/>
    </source>
</evidence>
<evidence type="ECO:0000256" key="5">
    <source>
        <dbReference type="SAM" id="MobiDB-lite"/>
    </source>
</evidence>
<organism evidence="7 8">
    <name type="scientific">Oribacterium asaccharolyticum ACB7</name>
    <dbReference type="NCBI Taxonomy" id="796944"/>
    <lineage>
        <taxon>Bacteria</taxon>
        <taxon>Bacillati</taxon>
        <taxon>Bacillota</taxon>
        <taxon>Clostridia</taxon>
        <taxon>Lachnospirales</taxon>
        <taxon>Lachnospiraceae</taxon>
        <taxon>Oribacterium</taxon>
    </lineage>
</organism>
<dbReference type="InterPro" id="IPR001279">
    <property type="entry name" value="Metallo-B-lactamas"/>
</dbReference>
<dbReference type="SUPFAM" id="SSF56281">
    <property type="entry name" value="Metallo-hydrolase/oxidoreductase"/>
    <property type="match status" value="1"/>
</dbReference>
<dbReference type="PANTHER" id="PTHR46233:SF3">
    <property type="entry name" value="HYDROXYACYLGLUTATHIONE HYDROLASE GLOC"/>
    <property type="match status" value="1"/>
</dbReference>
<evidence type="ECO:0000256" key="1">
    <source>
        <dbReference type="ARBA" id="ARBA00001947"/>
    </source>
</evidence>
<dbReference type="AlphaFoldDB" id="G9WV62"/>
<dbReference type="PANTHER" id="PTHR46233">
    <property type="entry name" value="HYDROXYACYLGLUTATHIONE HYDROLASE GLOC"/>
    <property type="match status" value="1"/>
</dbReference>
<keyword evidence="8" id="KW-1185">Reference proteome</keyword>
<dbReference type="Gene3D" id="3.60.15.10">
    <property type="entry name" value="Ribonuclease Z/Hydroxyacylglutathione hydrolase-like"/>
    <property type="match status" value="1"/>
</dbReference>
<evidence type="ECO:0000313" key="8">
    <source>
        <dbReference type="Proteomes" id="UP000003527"/>
    </source>
</evidence>
<reference evidence="7 8" key="1">
    <citation type="submission" date="2011-08" db="EMBL/GenBank/DDBJ databases">
        <title>The Genome Sequence of Oribacterium sp. ACB7.</title>
        <authorList>
            <consortium name="The Broad Institute Genome Sequencing Platform"/>
            <person name="Earl A."/>
            <person name="Ward D."/>
            <person name="Feldgarden M."/>
            <person name="Gevers D."/>
            <person name="Sizova M."/>
            <person name="Hazen A."/>
            <person name="Epstein S."/>
            <person name="Young S.K."/>
            <person name="Zeng Q."/>
            <person name="Gargeya S."/>
            <person name="Fitzgerald M."/>
            <person name="Haas B."/>
            <person name="Abouelleil A."/>
            <person name="Alvarado L."/>
            <person name="Arachchi H.M."/>
            <person name="Berlin A."/>
            <person name="Brown A."/>
            <person name="Chapman S.B."/>
            <person name="Chen Z."/>
            <person name="Dunbar C."/>
            <person name="Freedman E."/>
            <person name="Gearin G."/>
            <person name="Gellesch M."/>
            <person name="Goldberg J."/>
            <person name="Griggs A."/>
            <person name="Gujja S."/>
            <person name="Heiman D."/>
            <person name="Howarth C."/>
            <person name="Larson L."/>
            <person name="Lui A."/>
            <person name="MacDonald P.J.P."/>
            <person name="Montmayeur A."/>
            <person name="Murphy C."/>
            <person name="Neiman D."/>
            <person name="Pearson M."/>
            <person name="Priest M."/>
            <person name="Roberts A."/>
            <person name="Saif S."/>
            <person name="Shea T."/>
            <person name="Shenoy N."/>
            <person name="Sisk P."/>
            <person name="Stolte C."/>
            <person name="Sykes S."/>
            <person name="Wortman J."/>
            <person name="Nusbaum C."/>
            <person name="Birren B."/>
        </authorList>
    </citation>
    <scope>NUCLEOTIDE SEQUENCE [LARGE SCALE GENOMIC DNA]</scope>
    <source>
        <strain evidence="7 8">ACB7</strain>
    </source>
</reference>
<sequence length="298" mass="34590">MSKKDSAFQKVFMSFMFRGKEIFKPLNTGWIDERVGAVREWVANVFFYRKNGTTIMIDAGYNYERLAEKMAWLDIRPTEIQNILLTHLDTDHIGAVEEDSEGLFREARLYIGEEENKYLTGELRRRVLHRLCTLPVVKLDNPKSLLYDGEIFYIKDIKVEAILVPGHSYGHLVYLIDDAYLFTGDTIWFGADGGYSFLNSLAEDNELAKRSLRELEQLLLKRGIAPIIVSGHTGWTDDMEFAFRHKDKLCISGKKQKPHDPTAPYDGYDEREDTEEQARKKRLPKAWDCLKHTEAERE</sequence>
<dbReference type="InterPro" id="IPR036866">
    <property type="entry name" value="RibonucZ/Hydroxyglut_hydro"/>
</dbReference>
<dbReference type="Pfam" id="PF00753">
    <property type="entry name" value="Lactamase_B"/>
    <property type="match status" value="1"/>
</dbReference>